<dbReference type="KEGG" id="cthr:CTHT_0071460"/>
<evidence type="ECO:0000313" key="5">
    <source>
        <dbReference type="Proteomes" id="UP000008066"/>
    </source>
</evidence>
<dbReference type="CDD" id="cd11333">
    <property type="entry name" value="AmyAc_SI_OligoGlu_DGase"/>
    <property type="match status" value="1"/>
</dbReference>
<dbReference type="EMBL" id="GL988047">
    <property type="protein sequence ID" value="EGS17797.1"/>
    <property type="molecule type" value="Genomic_DNA"/>
</dbReference>
<dbReference type="OrthoDB" id="1740265at2759"/>
<keyword evidence="5" id="KW-1185">Reference proteome</keyword>
<name>G0SFN2_CHATD</name>
<keyword evidence="2" id="KW-0462">Maltose metabolism</keyword>
<dbReference type="Gene3D" id="2.60.40.1180">
    <property type="entry name" value="Golgi alpha-mannosidase II"/>
    <property type="match status" value="1"/>
</dbReference>
<dbReference type="Gene3D" id="3.20.20.80">
    <property type="entry name" value="Glycosidases"/>
    <property type="match status" value="1"/>
</dbReference>
<proteinExistence type="inferred from homology"/>
<dbReference type="RefSeq" id="XP_006697415.1">
    <property type="nucleotide sequence ID" value="XM_006697352.1"/>
</dbReference>
<evidence type="ECO:0000256" key="1">
    <source>
        <dbReference type="ARBA" id="ARBA00008061"/>
    </source>
</evidence>
<dbReference type="PANTHER" id="PTHR10357">
    <property type="entry name" value="ALPHA-AMYLASE FAMILY MEMBER"/>
    <property type="match status" value="1"/>
</dbReference>
<dbReference type="GO" id="GO:0005987">
    <property type="term" value="P:sucrose catabolic process"/>
    <property type="evidence" value="ECO:0007669"/>
    <property type="project" value="TreeGrafter"/>
</dbReference>
<dbReference type="GO" id="GO:0033934">
    <property type="term" value="F:glucan 1,4-alpha-maltotriohydrolase activity"/>
    <property type="evidence" value="ECO:0007669"/>
    <property type="project" value="TreeGrafter"/>
</dbReference>
<reference evidence="4 5" key="1">
    <citation type="journal article" date="2011" name="Cell">
        <title>Insight into structure and assembly of the nuclear pore complex by utilizing the genome of a eukaryotic thermophile.</title>
        <authorList>
            <person name="Amlacher S."/>
            <person name="Sarges P."/>
            <person name="Flemming D."/>
            <person name="van Noort V."/>
            <person name="Kunze R."/>
            <person name="Devos D.P."/>
            <person name="Arumugam M."/>
            <person name="Bork P."/>
            <person name="Hurt E."/>
        </authorList>
    </citation>
    <scope>NUCLEOTIDE SEQUENCE [LARGE SCALE GENOMIC DNA]</scope>
    <source>
        <strain evidence="5">DSM 1495 / CBS 144.50 / IMI 039719</strain>
    </source>
</reference>
<dbReference type="GeneID" id="18261184"/>
<dbReference type="eggNOG" id="KOG0471">
    <property type="taxonomic scope" value="Eukaryota"/>
</dbReference>
<dbReference type="FunFam" id="3.90.400.10:FF:000004">
    <property type="entry name" value="Oligo-1,6-glucosidase"/>
    <property type="match status" value="1"/>
</dbReference>
<dbReference type="Pfam" id="PF00128">
    <property type="entry name" value="Alpha-amylase"/>
    <property type="match status" value="1"/>
</dbReference>
<dbReference type="SUPFAM" id="SSF51445">
    <property type="entry name" value="(Trans)glycosidases"/>
    <property type="match status" value="1"/>
</dbReference>
<evidence type="ECO:0000259" key="3">
    <source>
        <dbReference type="SMART" id="SM00642"/>
    </source>
</evidence>
<gene>
    <name evidence="4" type="ORF">CTHT_0071460</name>
</gene>
<protein>
    <submittedName>
        <fullName evidence="4">Glucosidase-like protein</fullName>
    </submittedName>
</protein>
<dbReference type="InterPro" id="IPR006047">
    <property type="entry name" value="GH13_cat_dom"/>
</dbReference>
<dbReference type="OMA" id="MNNHDVP"/>
<dbReference type="GO" id="GO:0000025">
    <property type="term" value="P:maltose catabolic process"/>
    <property type="evidence" value="ECO:0007669"/>
    <property type="project" value="TreeGrafter"/>
</dbReference>
<dbReference type="GO" id="GO:0004574">
    <property type="term" value="F:oligo-1,6-glucosidase activity"/>
    <property type="evidence" value="ECO:0007669"/>
    <property type="project" value="TreeGrafter"/>
</dbReference>
<dbReference type="FunFam" id="3.20.20.80:FF:000087">
    <property type="entry name" value="Oligo-1,6-glucosidase IMA1"/>
    <property type="match status" value="1"/>
</dbReference>
<sequence length="604" mass="70057">MPSAPETPWWKDAVCYQIYPASFKDSNGDGLGDIPGILSKLDYLKDLGVDLIWVSPMYVFTQVTFPGVDMGYDISDYQKVYPPYGTLKDMEDLIEGCHKRGMKLILDLVVNHTSDQHAWFKESGSSRDSSKRDWYIWKPPRYAEDGTRLPPTNWRSYFSGPAWEYDEQTGEYYLHLFAKEMPDLNWENPEVRKAIYDTIMRFWLDKGVDGFRIDCVNMYSKEPDYKDAPIVDPKFYEQPAWCYYANGPRIHEFLREMHEQVLSHYDPVTVGELPHTRDPQEVLRYVRASEKQLSMVFQFDIVDIGQGKEYRYYYQDWKLPEFKGIVAKWQQFIEGTDGWTTVFCENHDQGRSVSRFASDAPEHRVASAKLLALMLTSLTGTLFLYQGQEIGMINIPHTWPITSYKDIESVNFYHAVAAKTNNDPAELAYVMRSLQILGRDNARLPMQWDTGVHAGFTDCEKGPWMRVHDAWREINVAKQLAQGETSVLGFWKQMIRFRKQHRDVLVHGSFEGFGMDDEKTFVFGKKTQDGKKVAMVALNFSGEEQEVQLPDTPGYDELVFTVGSYEDAEDMETTKSIRYYQNLTTRLLTQARALGIIWQLQMSE</sequence>
<dbReference type="GO" id="GO:0004575">
    <property type="term" value="F:sucrose alpha-glucosidase activity"/>
    <property type="evidence" value="ECO:0007669"/>
    <property type="project" value="TreeGrafter"/>
</dbReference>
<dbReference type="HOGENOM" id="CLU_006462_1_1_1"/>
<dbReference type="PANTHER" id="PTHR10357:SF222">
    <property type="entry name" value="MALTASE MALT (AFU_ORTHOLOGUE AFUA_8G07070)"/>
    <property type="match status" value="1"/>
</dbReference>
<dbReference type="InterPro" id="IPR017853">
    <property type="entry name" value="GH"/>
</dbReference>
<evidence type="ECO:0000313" key="4">
    <source>
        <dbReference type="EMBL" id="EGS17797.1"/>
    </source>
</evidence>
<accession>G0SFN2</accession>
<dbReference type="STRING" id="759272.G0SFN2"/>
<dbReference type="SMART" id="SM00642">
    <property type="entry name" value="Aamy"/>
    <property type="match status" value="1"/>
</dbReference>
<dbReference type="GO" id="GO:0004556">
    <property type="term" value="F:alpha-amylase activity"/>
    <property type="evidence" value="ECO:0007669"/>
    <property type="project" value="TreeGrafter"/>
</dbReference>
<dbReference type="SUPFAM" id="SSF51011">
    <property type="entry name" value="Glycosyl hydrolase domain"/>
    <property type="match status" value="1"/>
</dbReference>
<organism evidence="5">
    <name type="scientific">Chaetomium thermophilum (strain DSM 1495 / CBS 144.50 / IMI 039719)</name>
    <name type="common">Thermochaetoides thermophila</name>
    <dbReference type="NCBI Taxonomy" id="759272"/>
    <lineage>
        <taxon>Eukaryota</taxon>
        <taxon>Fungi</taxon>
        <taxon>Dikarya</taxon>
        <taxon>Ascomycota</taxon>
        <taxon>Pezizomycotina</taxon>
        <taxon>Sordariomycetes</taxon>
        <taxon>Sordariomycetidae</taxon>
        <taxon>Sordariales</taxon>
        <taxon>Chaetomiaceae</taxon>
        <taxon>Thermochaetoides</taxon>
    </lineage>
</organism>
<comment type="similarity">
    <text evidence="1">Belongs to the glycosyl hydrolase 13 family.</text>
</comment>
<dbReference type="Proteomes" id="UP000008066">
    <property type="component" value="Unassembled WGS sequence"/>
</dbReference>
<dbReference type="InterPro" id="IPR045857">
    <property type="entry name" value="O16G_dom_2"/>
</dbReference>
<feature type="domain" description="Glycosyl hydrolase family 13 catalytic" evidence="3">
    <location>
        <begin position="17"/>
        <end position="443"/>
    </location>
</feature>
<dbReference type="InterPro" id="IPR013780">
    <property type="entry name" value="Glyco_hydro_b"/>
</dbReference>
<dbReference type="Gene3D" id="3.90.400.10">
    <property type="entry name" value="Oligo-1,6-glucosidase, Domain 2"/>
    <property type="match status" value="1"/>
</dbReference>
<dbReference type="AlphaFoldDB" id="G0SFN2"/>
<evidence type="ECO:0000256" key="2">
    <source>
        <dbReference type="ARBA" id="ARBA00026248"/>
    </source>
</evidence>